<evidence type="ECO:0000313" key="1">
    <source>
        <dbReference type="EMBL" id="AJZ63439.1"/>
    </source>
</evidence>
<organism evidence="1 2">
    <name type="scientific">Paraburkholderia fungorum</name>
    <dbReference type="NCBI Taxonomy" id="134537"/>
    <lineage>
        <taxon>Bacteria</taxon>
        <taxon>Pseudomonadati</taxon>
        <taxon>Pseudomonadota</taxon>
        <taxon>Betaproteobacteria</taxon>
        <taxon>Burkholderiales</taxon>
        <taxon>Burkholderiaceae</taxon>
        <taxon>Paraburkholderia</taxon>
    </lineage>
</organism>
<dbReference type="EMBL" id="CP010027">
    <property type="protein sequence ID" value="AJZ63439.1"/>
    <property type="molecule type" value="Genomic_DNA"/>
</dbReference>
<name>A0AAU8TDF3_9BURK</name>
<dbReference type="Proteomes" id="UP000032614">
    <property type="component" value="Chromosome 2"/>
</dbReference>
<evidence type="ECO:0000313" key="2">
    <source>
        <dbReference type="Proteomes" id="UP000032614"/>
    </source>
</evidence>
<dbReference type="KEGG" id="bfn:OI25_6022"/>
<protein>
    <submittedName>
        <fullName evidence="1">Uncharacterized protein</fullName>
    </submittedName>
</protein>
<gene>
    <name evidence="1" type="ORF">OI25_6022</name>
</gene>
<sequence>MSGPGTIVELVQSANCGHSPLASDRLLPVLVRPMLEACRLKSADSRIIRRGMHDVRANEKLSVFGATQCRSRPDASEGHAGNAESRRRHGVSFDVSDDCVHSLVCNGLRVCICPGTTRLRCRQFEGRSITRMPRLEWSLRRKGASDRRRLRTERITFGRRNIPRGEYRSSRSDACGL</sequence>
<accession>A0AAU8TDF3</accession>
<reference evidence="1 2" key="1">
    <citation type="journal article" date="2015" name="Genome Announc.">
        <title>Complete genome sequences for 59 burkholderia isolates, both pathogenic and near neighbor.</title>
        <authorList>
            <person name="Johnson S.L."/>
            <person name="Bishop-Lilly K.A."/>
            <person name="Ladner J.T."/>
            <person name="Daligault H.E."/>
            <person name="Davenport K.W."/>
            <person name="Jaissle J."/>
            <person name="Frey K.G."/>
            <person name="Koroleva G.I."/>
            <person name="Bruce D.C."/>
            <person name="Coyne S.R."/>
            <person name="Broomall S.M."/>
            <person name="Li P.E."/>
            <person name="Teshima H."/>
            <person name="Gibbons H.S."/>
            <person name="Palacios G.F."/>
            <person name="Rosenzweig C.N."/>
            <person name="Redden C.L."/>
            <person name="Xu Y."/>
            <person name="Minogue T.D."/>
            <person name="Chain P.S."/>
        </authorList>
    </citation>
    <scope>NUCLEOTIDE SEQUENCE [LARGE SCALE GENOMIC DNA]</scope>
    <source>
        <strain evidence="1 2">ATCC BAA-463</strain>
    </source>
</reference>
<proteinExistence type="predicted"/>
<dbReference type="AlphaFoldDB" id="A0AAU8TDF3"/>